<protein>
    <submittedName>
        <fullName evidence="1">Uncharacterized protein</fullName>
    </submittedName>
</protein>
<accession>A0A9W9R544</accession>
<keyword evidence="2" id="KW-1185">Reference proteome</keyword>
<sequence>MGIRNFTTDGEEILVNGSLAMELQHLLLERTCELRRRALHLQFDQYIPGWDDLARCCLAGRTVVRLESTSHHLRFPIAYMVEPERKSITLNHTDLPPYSEIEMFIASPNGKVTRYFLLCDEIHPQVLRQHKIEFGFRPGGMFILGVFSAEQANSLIEETWLFLEDVYNGTQTMLTSSSGDKVITASHWDETQGSQANQTLPSQGHPRRPVPFHPILARRWCGPRITAVDDTFDADSGFDPGVERHMQPQLQPYNPYRDIIFLSPGIPDSVGFAQSARRSDFVEVERIYHAEYPAEPSHPGGCREYERRYHRQNHWLYKKVPYNVPQVAQAGVDYPFRPS</sequence>
<dbReference type="AlphaFoldDB" id="A0A9W9R544"/>
<reference evidence="1" key="1">
    <citation type="submission" date="2022-12" db="EMBL/GenBank/DDBJ databases">
        <authorList>
            <person name="Petersen C."/>
        </authorList>
    </citation>
    <scope>NUCLEOTIDE SEQUENCE</scope>
    <source>
        <strain evidence="1">IBT 35675</strain>
    </source>
</reference>
<dbReference type="EMBL" id="JAPZBR010000005">
    <property type="protein sequence ID" value="KAJ5353721.1"/>
    <property type="molecule type" value="Genomic_DNA"/>
</dbReference>
<gene>
    <name evidence="1" type="ORF">N7541_006285</name>
</gene>
<evidence type="ECO:0000313" key="2">
    <source>
        <dbReference type="Proteomes" id="UP001148299"/>
    </source>
</evidence>
<reference evidence="1" key="2">
    <citation type="journal article" date="2023" name="IMA Fungus">
        <title>Comparative genomic study of the Penicillium genus elucidates a diverse pangenome and 15 lateral gene transfer events.</title>
        <authorList>
            <person name="Petersen C."/>
            <person name="Sorensen T."/>
            <person name="Nielsen M.R."/>
            <person name="Sondergaard T.E."/>
            <person name="Sorensen J.L."/>
            <person name="Fitzpatrick D.A."/>
            <person name="Frisvad J.C."/>
            <person name="Nielsen K.L."/>
        </authorList>
    </citation>
    <scope>NUCLEOTIDE SEQUENCE</scope>
    <source>
        <strain evidence="1">IBT 35675</strain>
    </source>
</reference>
<proteinExistence type="predicted"/>
<organism evidence="1 2">
    <name type="scientific">Penicillium brevicompactum</name>
    <dbReference type="NCBI Taxonomy" id="5074"/>
    <lineage>
        <taxon>Eukaryota</taxon>
        <taxon>Fungi</taxon>
        <taxon>Dikarya</taxon>
        <taxon>Ascomycota</taxon>
        <taxon>Pezizomycotina</taxon>
        <taxon>Eurotiomycetes</taxon>
        <taxon>Eurotiomycetidae</taxon>
        <taxon>Eurotiales</taxon>
        <taxon>Aspergillaceae</taxon>
        <taxon>Penicillium</taxon>
    </lineage>
</organism>
<evidence type="ECO:0000313" key="1">
    <source>
        <dbReference type="EMBL" id="KAJ5353721.1"/>
    </source>
</evidence>
<comment type="caution">
    <text evidence="1">The sequence shown here is derived from an EMBL/GenBank/DDBJ whole genome shotgun (WGS) entry which is preliminary data.</text>
</comment>
<name>A0A9W9R544_PENBR</name>
<dbReference type="Proteomes" id="UP001148299">
    <property type="component" value="Unassembled WGS sequence"/>
</dbReference>